<dbReference type="RefSeq" id="XP_023471302.1">
    <property type="nucleotide sequence ID" value="XM_023615921.1"/>
</dbReference>
<dbReference type="SUPFAM" id="SSF117281">
    <property type="entry name" value="Kelch motif"/>
    <property type="match status" value="1"/>
</dbReference>
<evidence type="ECO:0000313" key="2">
    <source>
        <dbReference type="Proteomes" id="UP000242254"/>
    </source>
</evidence>
<dbReference type="Gene3D" id="2.120.10.80">
    <property type="entry name" value="Kelch-type beta propeller"/>
    <property type="match status" value="1"/>
</dbReference>
<accession>A0A2G4T9A6</accession>
<dbReference type="Proteomes" id="UP000242254">
    <property type="component" value="Unassembled WGS sequence"/>
</dbReference>
<gene>
    <name evidence="1" type="ORF">RHIMIDRAFT_9543</name>
</gene>
<keyword evidence="2" id="KW-1185">Reference proteome</keyword>
<name>A0A2G4T9A6_RHIZD</name>
<sequence>MFLFFTACAYLSSKIYCFGGALGRLPNSTDPNIYSLSLDYSTPVSVSSMNANWKEVPLNNFDPEKRYSPQFTALSDSRRLFINSGDATHLINQNIVFDSYDNTWQKLPDFSDDKQRANGCAVSVPSNTGDTIIVFGGQAIEVSPMVIGNKT</sequence>
<organism evidence="1 2">
    <name type="scientific">Rhizopus microsporus ATCC 52813</name>
    <dbReference type="NCBI Taxonomy" id="1340429"/>
    <lineage>
        <taxon>Eukaryota</taxon>
        <taxon>Fungi</taxon>
        <taxon>Fungi incertae sedis</taxon>
        <taxon>Mucoromycota</taxon>
        <taxon>Mucoromycotina</taxon>
        <taxon>Mucoromycetes</taxon>
        <taxon>Mucorales</taxon>
        <taxon>Mucorineae</taxon>
        <taxon>Rhizopodaceae</taxon>
        <taxon>Rhizopus</taxon>
    </lineage>
</organism>
<protein>
    <recommendedName>
        <fullName evidence="3">Galactose oxidase</fullName>
    </recommendedName>
</protein>
<dbReference type="GeneID" id="35446909"/>
<evidence type="ECO:0008006" key="3">
    <source>
        <dbReference type="Google" id="ProtNLM"/>
    </source>
</evidence>
<evidence type="ECO:0000313" key="1">
    <source>
        <dbReference type="EMBL" id="PHZ17594.1"/>
    </source>
</evidence>
<proteinExistence type="predicted"/>
<dbReference type="EMBL" id="KZ303842">
    <property type="protein sequence ID" value="PHZ17594.1"/>
    <property type="molecule type" value="Genomic_DNA"/>
</dbReference>
<dbReference type="InterPro" id="IPR015915">
    <property type="entry name" value="Kelch-typ_b-propeller"/>
</dbReference>
<reference evidence="1 2" key="1">
    <citation type="journal article" date="2016" name="Proc. Natl. Acad. Sci. U.S.A.">
        <title>Lipid metabolic changes in an early divergent fungus govern the establishment of a mutualistic symbiosis with endobacteria.</title>
        <authorList>
            <person name="Lastovetsky O.A."/>
            <person name="Gaspar M.L."/>
            <person name="Mondo S.J."/>
            <person name="LaButti K.M."/>
            <person name="Sandor L."/>
            <person name="Grigoriev I.V."/>
            <person name="Henry S.A."/>
            <person name="Pawlowska T.E."/>
        </authorList>
    </citation>
    <scope>NUCLEOTIDE SEQUENCE [LARGE SCALE GENOMIC DNA]</scope>
    <source>
        <strain evidence="1 2">ATCC 52813</strain>
    </source>
</reference>
<dbReference type="AlphaFoldDB" id="A0A2G4T9A6"/>